<organism evidence="1 2">
    <name type="scientific">Vermiconidia calcicola</name>
    <dbReference type="NCBI Taxonomy" id="1690605"/>
    <lineage>
        <taxon>Eukaryota</taxon>
        <taxon>Fungi</taxon>
        <taxon>Dikarya</taxon>
        <taxon>Ascomycota</taxon>
        <taxon>Pezizomycotina</taxon>
        <taxon>Dothideomycetes</taxon>
        <taxon>Dothideomycetidae</taxon>
        <taxon>Mycosphaerellales</taxon>
        <taxon>Extremaceae</taxon>
        <taxon>Vermiconidia</taxon>
    </lineage>
</organism>
<gene>
    <name evidence="1" type="ORF">LTR37_014063</name>
</gene>
<accession>A0ACC3MW71</accession>
<evidence type="ECO:0000313" key="1">
    <source>
        <dbReference type="EMBL" id="KAK3704088.1"/>
    </source>
</evidence>
<dbReference type="Proteomes" id="UP001281147">
    <property type="component" value="Unassembled WGS sequence"/>
</dbReference>
<comment type="caution">
    <text evidence="1">The sequence shown here is derived from an EMBL/GenBank/DDBJ whole genome shotgun (WGS) entry which is preliminary data.</text>
</comment>
<evidence type="ECO:0000313" key="2">
    <source>
        <dbReference type="Proteomes" id="UP001281147"/>
    </source>
</evidence>
<proteinExistence type="predicted"/>
<keyword evidence="2" id="KW-1185">Reference proteome</keyword>
<protein>
    <submittedName>
        <fullName evidence="1">Uncharacterized protein</fullName>
    </submittedName>
</protein>
<dbReference type="EMBL" id="JAUTXU010000143">
    <property type="protein sequence ID" value="KAK3704088.1"/>
    <property type="molecule type" value="Genomic_DNA"/>
</dbReference>
<reference evidence="1" key="1">
    <citation type="submission" date="2023-07" db="EMBL/GenBank/DDBJ databases">
        <title>Black Yeasts Isolated from many extreme environments.</title>
        <authorList>
            <person name="Coleine C."/>
            <person name="Stajich J.E."/>
            <person name="Selbmann L."/>
        </authorList>
    </citation>
    <scope>NUCLEOTIDE SEQUENCE</scope>
    <source>
        <strain evidence="1">CCFEE 5714</strain>
    </source>
</reference>
<sequence>MACRSNDSLLSYLLRFWNPPFRSRGVAIRTKGQPASDTSSGVITKNEGSPTSDISSEARRSRLPRPARQRSVPYDGVRDGRITKKWAGREKERPSRGLHNTATNFCYRNATLQCLIHLPEFCDYLKKIHSFCAVVGKHCLVCALQDLVWAYWSGVGMYGTGRQLTRFNRAVKACIPEGHLMEEDIKYGHQSDPFEFLQYLLEALEDEGLPADDLNQSDLFTIEHEVEWTCEDCGKVHIPNEQAVGFGHGLGVALNIQNPQNGLTMLEYLRCNEYSEECDIRCESAECIANFGKKAEGRTRIRRKFIIQAPEILVIRLVRYTSMWDYEEQEQVQTKIADNVIFEEYLDLREFTRSEEHMMYQLQRVVAHNGETIGSGHYIAAVRKADGKSFCSINDDVKIGKEMRGCVEELEFPTSRGEDFTPYVLFYSKI</sequence>
<name>A0ACC3MW71_9PEZI</name>